<dbReference type="GO" id="GO:0052689">
    <property type="term" value="F:carboxylic ester hydrolase activity"/>
    <property type="evidence" value="ECO:0007669"/>
    <property type="project" value="UniProtKB-KW"/>
</dbReference>
<dbReference type="EC" id="3.1.1.117" evidence="6"/>
<proteinExistence type="inferred from homology"/>
<accession>A0A5J4YM36</accession>
<dbReference type="SUPFAM" id="SSF53474">
    <property type="entry name" value="alpha/beta-Hydrolases"/>
    <property type="match status" value="1"/>
</dbReference>
<dbReference type="OrthoDB" id="3781271at2759"/>
<dbReference type="InterPro" id="IPR054579">
    <property type="entry name" value="GCE-like_dom"/>
</dbReference>
<keyword evidence="4" id="KW-0378">Hydrolase</keyword>
<dbReference type="Gene3D" id="3.40.50.1820">
    <property type="entry name" value="alpha/beta hydrolase"/>
    <property type="match status" value="1"/>
</dbReference>
<dbReference type="Proteomes" id="UP000324585">
    <property type="component" value="Unassembled WGS sequence"/>
</dbReference>
<evidence type="ECO:0000256" key="6">
    <source>
        <dbReference type="ARBA" id="ARBA00026105"/>
    </source>
</evidence>
<comment type="similarity">
    <text evidence="1">Belongs to the carbohydrate esterase 15 (CE15) family.</text>
</comment>
<evidence type="ECO:0000313" key="8">
    <source>
        <dbReference type="EMBL" id="KAA8492496.1"/>
    </source>
</evidence>
<dbReference type="AlphaFoldDB" id="A0A5J4YM36"/>
<feature type="domain" description="4-O-methyl-glucuronoyl methylesterase-like" evidence="7">
    <location>
        <begin position="181"/>
        <end position="359"/>
    </location>
</feature>
<dbReference type="InterPro" id="IPR029058">
    <property type="entry name" value="AB_hydrolase_fold"/>
</dbReference>
<name>A0A5J4YM36_PORPP</name>
<comment type="catalytic activity">
    <reaction evidence="5">
        <text>a 4-O-methyl-alpha-D-glucuronosyl ester derivative + H2O = 4-O-methyl-alpha-D-glucuronate derivative + an alcohol + H(+)</text>
        <dbReference type="Rhea" id="RHEA:67452"/>
        <dbReference type="ChEBI" id="CHEBI:15377"/>
        <dbReference type="ChEBI" id="CHEBI:15378"/>
        <dbReference type="ChEBI" id="CHEBI:30879"/>
        <dbReference type="ChEBI" id="CHEBI:171667"/>
        <dbReference type="ChEBI" id="CHEBI:171668"/>
        <dbReference type="EC" id="3.1.1.117"/>
    </reaction>
    <physiologicalReaction direction="left-to-right" evidence="5">
        <dbReference type="Rhea" id="RHEA:67453"/>
    </physiologicalReaction>
</comment>
<protein>
    <recommendedName>
        <fullName evidence="6">(4-O-methyl)-D-glucuronate--lignin esterase</fullName>
        <ecNumber evidence="6">3.1.1.117</ecNumber>
    </recommendedName>
</protein>
<evidence type="ECO:0000256" key="4">
    <source>
        <dbReference type="ARBA" id="ARBA00022801"/>
    </source>
</evidence>
<evidence type="ECO:0000313" key="9">
    <source>
        <dbReference type="Proteomes" id="UP000324585"/>
    </source>
</evidence>
<sequence>MRNLPVLQDFLCDPEAPCCGTQTCARARIRKHFEGQIYGAFPQKYLVKEYSFRNLERDGSTPSSADVFEIELRVLLLDEEFSRFEDDEREFPVRILATVPSLDAFSREPRRALLGPNFYGNHSVTSNPQVHIDKEQWVPPFTKGWLESDDEKCAAEYRAWSVPAGHGSRGFAAARWPLGLAISEGYAVLTFYHGDLALDDPSRCMKQTLTHASLGRGALCAWAFGIQIVMDYLEEHDGAAKLNVDPSRVCAFGHSRNGKAALIAGAYDERIWASIGNCSGCMGAAVSRGKSGEDIKAIVTRFPHWFRPEFAQYSNAEELMPVDQHLLLALVSPRAVLICSAFEDTWADPRAELRSVLATAKLETEHGSEFSQKRQDSSCGNINLPECGTFVGSTTCAFHVRQGKHAIGARDFKIFIDFLSQLKSC</sequence>
<evidence type="ECO:0000259" key="7">
    <source>
        <dbReference type="Pfam" id="PF22244"/>
    </source>
</evidence>
<evidence type="ECO:0000256" key="2">
    <source>
        <dbReference type="ARBA" id="ARBA00022487"/>
    </source>
</evidence>
<keyword evidence="2" id="KW-0719">Serine esterase</keyword>
<evidence type="ECO:0000256" key="5">
    <source>
        <dbReference type="ARBA" id="ARBA00024511"/>
    </source>
</evidence>
<evidence type="ECO:0000256" key="1">
    <source>
        <dbReference type="ARBA" id="ARBA00010092"/>
    </source>
</evidence>
<gene>
    <name evidence="8" type="ORF">FVE85_8003</name>
</gene>
<evidence type="ECO:0000256" key="3">
    <source>
        <dbReference type="ARBA" id="ARBA00022729"/>
    </source>
</evidence>
<dbReference type="EMBL" id="VRMN01000009">
    <property type="protein sequence ID" value="KAA8492496.1"/>
    <property type="molecule type" value="Genomic_DNA"/>
</dbReference>
<organism evidence="8 9">
    <name type="scientific">Porphyridium purpureum</name>
    <name type="common">Red alga</name>
    <name type="synonym">Porphyridium cruentum</name>
    <dbReference type="NCBI Taxonomy" id="35688"/>
    <lineage>
        <taxon>Eukaryota</taxon>
        <taxon>Rhodophyta</taxon>
        <taxon>Bangiophyceae</taxon>
        <taxon>Porphyridiales</taxon>
        <taxon>Porphyridiaceae</taxon>
        <taxon>Porphyridium</taxon>
    </lineage>
</organism>
<comment type="caution">
    <text evidence="8">The sequence shown here is derived from an EMBL/GenBank/DDBJ whole genome shotgun (WGS) entry which is preliminary data.</text>
</comment>
<reference evidence="9" key="1">
    <citation type="journal article" date="2019" name="Nat. Commun.">
        <title>Expansion of phycobilisome linker gene families in mesophilic red algae.</title>
        <authorList>
            <person name="Lee J."/>
            <person name="Kim D."/>
            <person name="Bhattacharya D."/>
            <person name="Yoon H.S."/>
        </authorList>
    </citation>
    <scope>NUCLEOTIDE SEQUENCE [LARGE SCALE GENOMIC DNA]</scope>
    <source>
        <strain evidence="9">CCMP 1328</strain>
    </source>
</reference>
<keyword evidence="9" id="KW-1185">Reference proteome</keyword>
<keyword evidence="3" id="KW-0732">Signal</keyword>
<dbReference type="Pfam" id="PF22244">
    <property type="entry name" value="GCE_fung"/>
    <property type="match status" value="1"/>
</dbReference>